<protein>
    <submittedName>
        <fullName evidence="2">Uncharacterized protein</fullName>
    </submittedName>
</protein>
<feature type="region of interest" description="Disordered" evidence="1">
    <location>
        <begin position="1"/>
        <end position="40"/>
    </location>
</feature>
<name>A0ABQ9NR42_9PEZI</name>
<organism evidence="2 3">
    <name type="scientific">Coniosporium apollinis</name>
    <dbReference type="NCBI Taxonomy" id="61459"/>
    <lineage>
        <taxon>Eukaryota</taxon>
        <taxon>Fungi</taxon>
        <taxon>Dikarya</taxon>
        <taxon>Ascomycota</taxon>
        <taxon>Pezizomycotina</taxon>
        <taxon>Dothideomycetes</taxon>
        <taxon>Dothideomycetes incertae sedis</taxon>
        <taxon>Coniosporium</taxon>
    </lineage>
</organism>
<reference evidence="2" key="1">
    <citation type="submission" date="2022-10" db="EMBL/GenBank/DDBJ databases">
        <title>Culturing micro-colonial fungi from biological soil crusts in the Mojave desert and describing Neophaeococcomyces mojavensis, and introducing the new genera and species Taxawa tesnikishii.</title>
        <authorList>
            <person name="Kurbessoian T."/>
            <person name="Stajich J.E."/>
        </authorList>
    </citation>
    <scope>NUCLEOTIDE SEQUENCE</scope>
    <source>
        <strain evidence="2">TK_1</strain>
    </source>
</reference>
<dbReference type="EMBL" id="JAPDRL010000038">
    <property type="protein sequence ID" value="KAJ9664268.1"/>
    <property type="molecule type" value="Genomic_DNA"/>
</dbReference>
<evidence type="ECO:0000313" key="2">
    <source>
        <dbReference type="EMBL" id="KAJ9664268.1"/>
    </source>
</evidence>
<feature type="compositionally biased region" description="Low complexity" evidence="1">
    <location>
        <begin position="21"/>
        <end position="39"/>
    </location>
</feature>
<gene>
    <name evidence="2" type="ORF">H2201_005260</name>
</gene>
<sequence length="347" mass="39057">MSDLDDDEDADSHAKPEVGSGTEPATGTNTGPNTGPKPALISIARYTPPRFVGPRTKLDAVSESGMFSDIEEDSRSQTLKNLSLASKGVRSLVIPTLFRTVQVLGGWGTCQRAIADLENRRDILKSIKFFSLCNPKGEMDVSAQFPRPPPRMANHKSHVKKSPSARLIKAAGKATHLTHFTMSEMWHAPLLKAVLAAMPGIQSLTFGARYHNRDFEVLLPILFQFEDLRLLRFEKKPYSDPVGDNPSWPWQHVSGPMSWTRYEDASEELFFRSFEGCEALEELWIGERFQVETVTQSACDNPEATSLMMNRYSKQWHRWDVFDFISGRTDKVLGLVETIEVTKEPRI</sequence>
<keyword evidence="3" id="KW-1185">Reference proteome</keyword>
<comment type="caution">
    <text evidence="2">The sequence shown here is derived from an EMBL/GenBank/DDBJ whole genome shotgun (WGS) entry which is preliminary data.</text>
</comment>
<evidence type="ECO:0000256" key="1">
    <source>
        <dbReference type="SAM" id="MobiDB-lite"/>
    </source>
</evidence>
<feature type="compositionally biased region" description="Acidic residues" evidence="1">
    <location>
        <begin position="1"/>
        <end position="10"/>
    </location>
</feature>
<proteinExistence type="predicted"/>
<dbReference type="Proteomes" id="UP001172684">
    <property type="component" value="Unassembled WGS sequence"/>
</dbReference>
<accession>A0ABQ9NR42</accession>
<evidence type="ECO:0000313" key="3">
    <source>
        <dbReference type="Proteomes" id="UP001172684"/>
    </source>
</evidence>